<keyword evidence="3" id="KW-1185">Reference proteome</keyword>
<feature type="region of interest" description="Disordered" evidence="1">
    <location>
        <begin position="157"/>
        <end position="193"/>
    </location>
</feature>
<name>A0A3P7II78_STRVU</name>
<organism evidence="2 3">
    <name type="scientific">Strongylus vulgaris</name>
    <name type="common">Blood worm</name>
    <dbReference type="NCBI Taxonomy" id="40348"/>
    <lineage>
        <taxon>Eukaryota</taxon>
        <taxon>Metazoa</taxon>
        <taxon>Ecdysozoa</taxon>
        <taxon>Nematoda</taxon>
        <taxon>Chromadorea</taxon>
        <taxon>Rhabditida</taxon>
        <taxon>Rhabditina</taxon>
        <taxon>Rhabditomorpha</taxon>
        <taxon>Strongyloidea</taxon>
        <taxon>Strongylidae</taxon>
        <taxon>Strongylus</taxon>
    </lineage>
</organism>
<sequence length="193" mass="21251">PPQITIRREERVYAQLSALFNVACSFTRIVAQPPLSLQVLINCLAEFLLEVQKMRVGILLDDMPADNYKSNTVYAYAQPTQRKKLPGVSDSSIAVGMVRAGPSRIDTQQNQNGSCSVENELFNATSVRGRGVGSHAEVVATAKQINGMSIRKNAEKRLTSRENPTNAANLSIHSTEHQDSSKNAKKKRGSKRR</sequence>
<evidence type="ECO:0000256" key="1">
    <source>
        <dbReference type="SAM" id="MobiDB-lite"/>
    </source>
</evidence>
<dbReference type="AlphaFoldDB" id="A0A3P7II78"/>
<evidence type="ECO:0000313" key="3">
    <source>
        <dbReference type="Proteomes" id="UP000270094"/>
    </source>
</evidence>
<feature type="compositionally biased region" description="Basic residues" evidence="1">
    <location>
        <begin position="183"/>
        <end position="193"/>
    </location>
</feature>
<dbReference type="OrthoDB" id="5813107at2759"/>
<feature type="non-terminal residue" evidence="2">
    <location>
        <position position="1"/>
    </location>
</feature>
<gene>
    <name evidence="2" type="ORF">SVUK_LOCUS7889</name>
</gene>
<feature type="compositionally biased region" description="Polar residues" evidence="1">
    <location>
        <begin position="161"/>
        <end position="173"/>
    </location>
</feature>
<protein>
    <submittedName>
        <fullName evidence="2">Uncharacterized protein</fullName>
    </submittedName>
</protein>
<proteinExistence type="predicted"/>
<evidence type="ECO:0000313" key="2">
    <source>
        <dbReference type="EMBL" id="VDM72891.1"/>
    </source>
</evidence>
<accession>A0A3P7II78</accession>
<dbReference type="EMBL" id="UYYB01027760">
    <property type="protein sequence ID" value="VDM72891.1"/>
    <property type="molecule type" value="Genomic_DNA"/>
</dbReference>
<dbReference type="Proteomes" id="UP000270094">
    <property type="component" value="Unassembled WGS sequence"/>
</dbReference>
<reference evidence="2 3" key="1">
    <citation type="submission" date="2018-11" db="EMBL/GenBank/DDBJ databases">
        <authorList>
            <consortium name="Pathogen Informatics"/>
        </authorList>
    </citation>
    <scope>NUCLEOTIDE SEQUENCE [LARGE SCALE GENOMIC DNA]</scope>
</reference>